<gene>
    <name evidence="11" type="ORF">IQ215_04955</name>
</gene>
<feature type="domain" description="CBS" evidence="10">
    <location>
        <begin position="467"/>
        <end position="523"/>
    </location>
</feature>
<organism evidence="11 12">
    <name type="scientific">Cyanobacterium stanieri LEGE 03274</name>
    <dbReference type="NCBI Taxonomy" id="1828756"/>
    <lineage>
        <taxon>Bacteria</taxon>
        <taxon>Bacillati</taxon>
        <taxon>Cyanobacteriota</taxon>
        <taxon>Cyanophyceae</taxon>
        <taxon>Oscillatoriophycideae</taxon>
        <taxon>Chroococcales</taxon>
        <taxon>Geminocystaceae</taxon>
        <taxon>Cyanobacterium</taxon>
    </lineage>
</organism>
<comment type="subcellular location">
    <subcellularLocation>
        <location evidence="1">Membrane</location>
        <topology evidence="1">Multi-pass membrane protein</topology>
    </subcellularLocation>
</comment>
<feature type="transmembrane region" description="Helical" evidence="9">
    <location>
        <begin position="345"/>
        <end position="368"/>
    </location>
</feature>
<evidence type="ECO:0000256" key="2">
    <source>
        <dbReference type="ARBA" id="ARBA00022448"/>
    </source>
</evidence>
<dbReference type="InterPro" id="IPR046342">
    <property type="entry name" value="CBS_dom_sf"/>
</dbReference>
<dbReference type="PANTHER" id="PTHR45711">
    <property type="entry name" value="CHLORIDE CHANNEL PROTEIN"/>
    <property type="match status" value="1"/>
</dbReference>
<feature type="transmembrane region" description="Helical" evidence="9">
    <location>
        <begin position="406"/>
        <end position="423"/>
    </location>
</feature>
<accession>A0ABR9V2B7</accession>
<evidence type="ECO:0000256" key="5">
    <source>
        <dbReference type="ARBA" id="ARBA00023065"/>
    </source>
</evidence>
<keyword evidence="3 9" id="KW-0812">Transmembrane</keyword>
<dbReference type="EMBL" id="JADEWC010000007">
    <property type="protein sequence ID" value="MBE9222041.1"/>
    <property type="molecule type" value="Genomic_DNA"/>
</dbReference>
<dbReference type="SUPFAM" id="SSF81340">
    <property type="entry name" value="Clc chloride channel"/>
    <property type="match status" value="1"/>
</dbReference>
<feature type="transmembrane region" description="Helical" evidence="9">
    <location>
        <begin position="204"/>
        <end position="225"/>
    </location>
</feature>
<keyword evidence="8" id="KW-0129">CBS domain</keyword>
<evidence type="ECO:0000256" key="7">
    <source>
        <dbReference type="ARBA" id="ARBA00023214"/>
    </source>
</evidence>
<feature type="transmembrane region" description="Helical" evidence="9">
    <location>
        <begin position="322"/>
        <end position="338"/>
    </location>
</feature>
<dbReference type="CDD" id="cd00293">
    <property type="entry name" value="USP-like"/>
    <property type="match status" value="1"/>
</dbReference>
<keyword evidence="7" id="KW-0868">Chloride</keyword>
<feature type="domain" description="CBS" evidence="10">
    <location>
        <begin position="528"/>
        <end position="583"/>
    </location>
</feature>
<keyword evidence="5" id="KW-0406">Ion transport</keyword>
<dbReference type="PANTHER" id="PTHR45711:SF10">
    <property type="entry name" value="CHLORIDE CHANNEL PROTEIN"/>
    <property type="match status" value="1"/>
</dbReference>
<dbReference type="Pfam" id="PF00571">
    <property type="entry name" value="CBS"/>
    <property type="match status" value="2"/>
</dbReference>
<keyword evidence="12" id="KW-1185">Reference proteome</keyword>
<dbReference type="CDD" id="cd01031">
    <property type="entry name" value="EriC"/>
    <property type="match status" value="1"/>
</dbReference>
<dbReference type="SUPFAM" id="SSF52402">
    <property type="entry name" value="Adenine nucleotide alpha hydrolases-like"/>
    <property type="match status" value="1"/>
</dbReference>
<keyword evidence="6 9" id="KW-0472">Membrane</keyword>
<keyword evidence="2" id="KW-0813">Transport</keyword>
<dbReference type="SMART" id="SM00116">
    <property type="entry name" value="CBS"/>
    <property type="match status" value="2"/>
</dbReference>
<feature type="transmembrane region" description="Helical" evidence="9">
    <location>
        <begin position="284"/>
        <end position="302"/>
    </location>
</feature>
<feature type="transmembrane region" description="Helical" evidence="9">
    <location>
        <begin position="168"/>
        <end position="192"/>
    </location>
</feature>
<feature type="transmembrane region" description="Helical" evidence="9">
    <location>
        <begin position="115"/>
        <end position="135"/>
    </location>
</feature>
<protein>
    <submittedName>
        <fullName evidence="11">Chloride channel protein</fullName>
    </submittedName>
</protein>
<evidence type="ECO:0000256" key="8">
    <source>
        <dbReference type="PROSITE-ProRule" id="PRU00703"/>
    </source>
</evidence>
<proteinExistence type="predicted"/>
<evidence type="ECO:0000256" key="9">
    <source>
        <dbReference type="SAM" id="Phobius"/>
    </source>
</evidence>
<dbReference type="SUPFAM" id="SSF54631">
    <property type="entry name" value="CBS-domain pair"/>
    <property type="match status" value="1"/>
</dbReference>
<feature type="transmembrane region" description="Helical" evidence="9">
    <location>
        <begin position="70"/>
        <end position="94"/>
    </location>
</feature>
<feature type="transmembrane region" description="Helical" evidence="9">
    <location>
        <begin position="374"/>
        <end position="399"/>
    </location>
</feature>
<evidence type="ECO:0000256" key="4">
    <source>
        <dbReference type="ARBA" id="ARBA00022989"/>
    </source>
</evidence>
<dbReference type="Gene3D" id="3.40.50.12370">
    <property type="match status" value="1"/>
</dbReference>
<dbReference type="Gene3D" id="1.10.3080.10">
    <property type="entry name" value="Clc chloride channel"/>
    <property type="match status" value="1"/>
</dbReference>
<feature type="transmembrane region" description="Helical" evidence="9">
    <location>
        <begin position="31"/>
        <end position="50"/>
    </location>
</feature>
<evidence type="ECO:0000256" key="1">
    <source>
        <dbReference type="ARBA" id="ARBA00004141"/>
    </source>
</evidence>
<dbReference type="Proteomes" id="UP000654604">
    <property type="component" value="Unassembled WGS sequence"/>
</dbReference>
<evidence type="ECO:0000256" key="3">
    <source>
        <dbReference type="ARBA" id="ARBA00022692"/>
    </source>
</evidence>
<sequence length="883" mass="95401">MDSLLPRKLLQKGLVWLKSRHWARNSISPRYALVEAALIGVFGALAALLLKQGIGWLGGMRIDLVNEWGAIATLPFFGLFFGALAGLLLEYVAPTAGGGGVAQVKASLARYAVPLSLKIAFIKIIGTILILGGGLTLGRRSPTVHIGAALAAELTRLVPTSPEHRRQMIAAGAAAGLAAGFNTPIAGVMFVIEELMRDVSNLTLETAIVASFTGAVVSIILQSPDLSLPSSLLPSDSISFSPQDIPLYLILGVSGGLLGALFNKGVLKSVKFNQRLKMPLWQKIGLTGLVCGSAIALLPPYFRDNAGLREFLVKGELSWEQIALVLAAHFILTIIAAGSGAPGGLFAPALIMGSSLGYLIADLGGLWIDIDARATFALAGMGAFFTGVVRVPVTAIVMIFELNANFNLVLPLMITCAVAYISAEAVQKGSMDQLLLQHMGYDLEDEYQESSDRQNNFLRELKAGAVMQTNVETVSPRMKVIELLDLMSLSSHRGFPVVDDGKLVGIVTQSDLVKVRNPSSLLLTKEIMTPNPITVNPDAYLSDVLYLLNRYTLSRLPVVQDGRLVGIITRTDIIRVEVDELKADAAIKTQVAYTIYQSRSPATGKGSILVPVTSEDDYESLAKIAVAIALYHDYEIEFIKVLKVAKHLDPHSTYVDTKEARKLMITLEKIGKKANVPTHTRIVITHHRTGLLLEIIKREYIDLLVMGWGKNSTSQEFIFSHLVDNLITQAPCELILIKLGKNHSYPHNLMARGSCLVPMAGGPNAREGLKLLPAFLNVYHKGSLPPVWLTKVYPASAKKVDSSDLYFAVEELQPHVETMVKPLSIASNSVVDGIRLVAHNHHAELVIIGASRDGLLKQTIQGNIPDAIASKLDTTVILIRLPS</sequence>
<evidence type="ECO:0000313" key="11">
    <source>
        <dbReference type="EMBL" id="MBE9222041.1"/>
    </source>
</evidence>
<dbReference type="PROSITE" id="PS51371">
    <property type="entry name" value="CBS"/>
    <property type="match status" value="2"/>
</dbReference>
<dbReference type="InterPro" id="IPR006016">
    <property type="entry name" value="UspA"/>
</dbReference>
<reference evidence="11 12" key="1">
    <citation type="submission" date="2020-10" db="EMBL/GenBank/DDBJ databases">
        <authorList>
            <person name="Castelo-Branco R."/>
            <person name="Eusebio N."/>
            <person name="Adriana R."/>
            <person name="Vieira A."/>
            <person name="Brugerolle De Fraissinette N."/>
            <person name="Rezende De Castro R."/>
            <person name="Schneider M.P."/>
            <person name="Vasconcelos V."/>
            <person name="Leao P.N."/>
        </authorList>
    </citation>
    <scope>NUCLEOTIDE SEQUENCE [LARGE SCALE GENOMIC DNA]</scope>
    <source>
        <strain evidence="11 12">LEGE 03274</strain>
    </source>
</reference>
<dbReference type="Pfam" id="PF00654">
    <property type="entry name" value="Voltage_CLC"/>
    <property type="match status" value="1"/>
</dbReference>
<dbReference type="Pfam" id="PF00582">
    <property type="entry name" value="Usp"/>
    <property type="match status" value="1"/>
</dbReference>
<dbReference type="InterPro" id="IPR000644">
    <property type="entry name" value="CBS_dom"/>
</dbReference>
<dbReference type="InterPro" id="IPR014743">
    <property type="entry name" value="Cl-channel_core"/>
</dbReference>
<dbReference type="Gene3D" id="3.10.580.10">
    <property type="entry name" value="CBS-domain"/>
    <property type="match status" value="1"/>
</dbReference>
<evidence type="ECO:0000313" key="12">
    <source>
        <dbReference type="Proteomes" id="UP000654604"/>
    </source>
</evidence>
<dbReference type="InterPro" id="IPR001807">
    <property type="entry name" value="ClC"/>
</dbReference>
<keyword evidence="4 9" id="KW-1133">Transmembrane helix</keyword>
<dbReference type="PRINTS" id="PR00762">
    <property type="entry name" value="CLCHANNEL"/>
</dbReference>
<name>A0ABR9V2B7_9CHRO</name>
<evidence type="ECO:0000256" key="6">
    <source>
        <dbReference type="ARBA" id="ARBA00023136"/>
    </source>
</evidence>
<comment type="caution">
    <text evidence="11">The sequence shown here is derived from an EMBL/GenBank/DDBJ whole genome shotgun (WGS) entry which is preliminary data.</text>
</comment>
<evidence type="ECO:0000259" key="10">
    <source>
        <dbReference type="PROSITE" id="PS51371"/>
    </source>
</evidence>
<feature type="transmembrane region" description="Helical" evidence="9">
    <location>
        <begin position="245"/>
        <end position="263"/>
    </location>
</feature>